<keyword evidence="2" id="KW-1185">Reference proteome</keyword>
<accession>R9R185</accession>
<dbReference type="OrthoDB" id="16581at10239"/>
<dbReference type="Proteomes" id="UP000014663">
    <property type="component" value="Segment"/>
</dbReference>
<evidence type="ECO:0008006" key="3">
    <source>
        <dbReference type="Google" id="ProtNLM"/>
    </source>
</evidence>
<evidence type="ECO:0000313" key="2">
    <source>
        <dbReference type="Proteomes" id="UP000014663"/>
    </source>
</evidence>
<evidence type="ECO:0000313" key="1">
    <source>
        <dbReference type="EMBL" id="AGI10873.1"/>
    </source>
</evidence>
<dbReference type="GeneID" id="16385036"/>
<dbReference type="EMBL" id="KC182546">
    <property type="protein sequence ID" value="AGI10873.1"/>
    <property type="molecule type" value="Genomic_DNA"/>
</dbReference>
<dbReference type="RefSeq" id="YP_008320113.1">
    <property type="nucleotide sequence ID" value="NC_021860.1"/>
</dbReference>
<reference evidence="1 2" key="1">
    <citation type="journal article" date="2013" name="Appl. Environ. Microbiol.">
        <title>Investigation of the Relationship between Lactococcal Host Cell Wall Polysaccharide Genotype and 936 Phage Receptor Binding Protein Phylogeny.</title>
        <authorList>
            <person name="Mahony J."/>
            <person name="Kot W."/>
            <person name="Murphy J."/>
            <person name="Ainsworth S."/>
            <person name="Neve H."/>
            <person name="Hansen L.H."/>
            <person name="Heller K.J."/>
            <person name="Sorensen S.J."/>
            <person name="Hammer K."/>
            <person name="Cambillau C."/>
            <person name="Vogensen F.K."/>
            <person name="van Sinderen D."/>
        </authorList>
    </citation>
    <scope>NUCLEOTIDE SEQUENCE [LARGE SCALE GENOMIC DNA]</scope>
</reference>
<gene>
    <name evidence="1" type="ORF">jm2_0030</name>
</gene>
<dbReference type="KEGG" id="vg:16385036"/>
<dbReference type="InterPro" id="IPR009520">
    <property type="entry name" value="DUF1140"/>
</dbReference>
<name>R9R185_9CAUD</name>
<organism evidence="1 2">
    <name type="scientific">Lactococcus phage jm2</name>
    <dbReference type="NCBI Taxonomy" id="1262535"/>
    <lineage>
        <taxon>Viruses</taxon>
        <taxon>Duplodnaviria</taxon>
        <taxon>Heunggongvirae</taxon>
        <taxon>Uroviricota</taxon>
        <taxon>Caudoviricetes</taxon>
        <taxon>Skunavirus</taxon>
        <taxon>Skunavirus jm2</taxon>
    </lineage>
</organism>
<proteinExistence type="predicted"/>
<sequence length="118" mass="13895">MIECNYERGAEMTTEEIVQSYQVKLLKIIFKEIDSLMKKKEKADINASKLAENGNTVRTSAYWKSTGNAEFYIKEMYAKLSALAEIDRLFHWSSRLHQEQLQFVSKYPKVMEKYRQAN</sequence>
<protein>
    <recommendedName>
        <fullName evidence="3">DUF1140 family protein</fullName>
    </recommendedName>
</protein>
<dbReference type="Pfam" id="PF06600">
    <property type="entry name" value="DUF1140"/>
    <property type="match status" value="1"/>
</dbReference>